<dbReference type="Gene3D" id="1.20.1070.10">
    <property type="entry name" value="Rhodopsin 7-helix transmembrane proteins"/>
    <property type="match status" value="1"/>
</dbReference>
<keyword evidence="4 10" id="KW-0812">Transmembrane</keyword>
<evidence type="ECO:0000256" key="3">
    <source>
        <dbReference type="ARBA" id="ARBA00022475"/>
    </source>
</evidence>
<dbReference type="Gene3D" id="2.60.220.50">
    <property type="match status" value="1"/>
</dbReference>
<feature type="domain" description="SEA" evidence="12">
    <location>
        <begin position="149"/>
        <end position="257"/>
    </location>
</feature>
<dbReference type="AlphaFoldDB" id="A0ABD2F0T8"/>
<keyword evidence="9" id="KW-0325">Glycoprotein</keyword>
<dbReference type="InterPro" id="IPR000203">
    <property type="entry name" value="GPS"/>
</dbReference>
<dbReference type="InterPro" id="IPR000082">
    <property type="entry name" value="SEA_dom"/>
</dbReference>
<keyword evidence="7 10" id="KW-0472">Membrane</keyword>
<protein>
    <submittedName>
        <fullName evidence="15">Adhesion G-protein coupled receptor F1 isoform 1</fullName>
    </submittedName>
</protein>
<dbReference type="PROSITE" id="PS50024">
    <property type="entry name" value="SEA"/>
    <property type="match status" value="1"/>
</dbReference>
<name>A0ABD2F0T8_DAUMA</name>
<feature type="transmembrane region" description="Helical" evidence="10">
    <location>
        <begin position="660"/>
        <end position="685"/>
    </location>
</feature>
<dbReference type="GO" id="GO:0005886">
    <property type="term" value="C:plasma membrane"/>
    <property type="evidence" value="ECO:0007669"/>
    <property type="project" value="UniProtKB-SubCell"/>
</dbReference>
<dbReference type="PRINTS" id="PR00249">
    <property type="entry name" value="GPCRSECRETIN"/>
</dbReference>
<feature type="domain" description="G-protein coupled receptors family 2 profile 2" evidence="14">
    <location>
        <begin position="586"/>
        <end position="843"/>
    </location>
</feature>
<evidence type="ECO:0000256" key="9">
    <source>
        <dbReference type="ARBA" id="ARBA00023180"/>
    </source>
</evidence>
<feature type="transmembrane region" description="Helical" evidence="10">
    <location>
        <begin position="819"/>
        <end position="842"/>
    </location>
</feature>
<dbReference type="Pfam" id="PF00002">
    <property type="entry name" value="7tm_2"/>
    <property type="match status" value="1"/>
</dbReference>
<evidence type="ECO:0000259" key="14">
    <source>
        <dbReference type="PROSITE" id="PS50261"/>
    </source>
</evidence>
<dbReference type="Proteomes" id="UP001610411">
    <property type="component" value="Unassembled WGS sequence"/>
</dbReference>
<feature type="transmembrane region" description="Helical" evidence="10">
    <location>
        <begin position="745"/>
        <end position="767"/>
    </location>
</feature>
<dbReference type="PROSITE" id="PS50261">
    <property type="entry name" value="G_PROTEIN_RECEP_F2_4"/>
    <property type="match status" value="1"/>
</dbReference>
<dbReference type="PANTHER" id="PTHR45813:SF3">
    <property type="entry name" value="ADHESION G-PROTEIN COUPLED RECEPTOR F1"/>
    <property type="match status" value="1"/>
</dbReference>
<gene>
    <name evidence="15" type="ORF">WCI35_007305</name>
</gene>
<dbReference type="InterPro" id="IPR057244">
    <property type="entry name" value="GAIN_B"/>
</dbReference>
<dbReference type="SMART" id="SM00303">
    <property type="entry name" value="GPS"/>
    <property type="match status" value="1"/>
</dbReference>
<dbReference type="EMBL" id="JBFSEQ010000002">
    <property type="protein sequence ID" value="KAL2791944.1"/>
    <property type="molecule type" value="Genomic_DNA"/>
</dbReference>
<evidence type="ECO:0000313" key="15">
    <source>
        <dbReference type="EMBL" id="KAL2791944.1"/>
    </source>
</evidence>
<reference evidence="15 16" key="1">
    <citation type="journal article" date="2024" name="G3 (Bethesda)">
        <title>A hybrid genome assembly of the endangered aye-aye (Daubentonia madagascariensis).</title>
        <authorList>
            <person name="Versoza C.J."/>
            <person name="Pfeifer S.P."/>
        </authorList>
    </citation>
    <scope>NUCLEOTIDE SEQUENCE [LARGE SCALE GENOMIC DNA]</scope>
    <source>
        <strain evidence="15">6821</strain>
    </source>
</reference>
<dbReference type="InterPro" id="IPR000832">
    <property type="entry name" value="GPCR_2_secretin-like"/>
</dbReference>
<organism evidence="15 16">
    <name type="scientific">Daubentonia madagascariensis</name>
    <name type="common">Aye-aye</name>
    <name type="synonym">Sciurus madagascariensis</name>
    <dbReference type="NCBI Taxonomy" id="31869"/>
    <lineage>
        <taxon>Eukaryota</taxon>
        <taxon>Metazoa</taxon>
        <taxon>Chordata</taxon>
        <taxon>Craniata</taxon>
        <taxon>Vertebrata</taxon>
        <taxon>Euteleostomi</taxon>
        <taxon>Mammalia</taxon>
        <taxon>Eutheria</taxon>
        <taxon>Euarchontoglires</taxon>
        <taxon>Primates</taxon>
        <taxon>Strepsirrhini</taxon>
        <taxon>Chiromyiformes</taxon>
        <taxon>Daubentoniidae</taxon>
        <taxon>Daubentonia</taxon>
    </lineage>
</organism>
<comment type="caution">
    <text evidence="15">The sequence shown here is derived from an EMBL/GenBank/DDBJ whole genome shotgun (WGS) entry which is preliminary data.</text>
</comment>
<comment type="subcellular location">
    <subcellularLocation>
        <location evidence="1">Cell membrane</location>
        <topology evidence="1">Multi-pass membrane protein</topology>
    </subcellularLocation>
</comment>
<dbReference type="Pfam" id="PF01825">
    <property type="entry name" value="GPS"/>
    <property type="match status" value="1"/>
</dbReference>
<dbReference type="Pfam" id="PF01390">
    <property type="entry name" value="SEA"/>
    <property type="match status" value="1"/>
</dbReference>
<dbReference type="PANTHER" id="PTHR45813">
    <property type="entry name" value="IG-LIKE DOMAIN-CONTAINING PROTEIN"/>
    <property type="match status" value="1"/>
</dbReference>
<feature type="signal peptide" evidence="11">
    <location>
        <begin position="1"/>
        <end position="19"/>
    </location>
</feature>
<dbReference type="InterPro" id="IPR046338">
    <property type="entry name" value="GAIN_dom_sf"/>
</dbReference>
<keyword evidence="16" id="KW-1185">Reference proteome</keyword>
<keyword evidence="15" id="KW-0675">Receptor</keyword>
<evidence type="ECO:0000256" key="6">
    <source>
        <dbReference type="ARBA" id="ARBA00022989"/>
    </source>
</evidence>
<keyword evidence="8" id="KW-1015">Disulfide bond</keyword>
<evidence type="ECO:0000259" key="12">
    <source>
        <dbReference type="PROSITE" id="PS50024"/>
    </source>
</evidence>
<feature type="transmembrane region" description="Helical" evidence="10">
    <location>
        <begin position="588"/>
        <end position="612"/>
    </location>
</feature>
<evidence type="ECO:0000256" key="4">
    <source>
        <dbReference type="ARBA" id="ARBA00022692"/>
    </source>
</evidence>
<dbReference type="PROSITE" id="PS50221">
    <property type="entry name" value="GAIN_B"/>
    <property type="match status" value="1"/>
</dbReference>
<keyword evidence="5 11" id="KW-0732">Signal</keyword>
<accession>A0ABD2F0T8</accession>
<evidence type="ECO:0000256" key="7">
    <source>
        <dbReference type="ARBA" id="ARBA00023136"/>
    </source>
</evidence>
<evidence type="ECO:0000256" key="5">
    <source>
        <dbReference type="ARBA" id="ARBA00022729"/>
    </source>
</evidence>
<dbReference type="InterPro" id="IPR051587">
    <property type="entry name" value="Adhesion_GPCR"/>
</dbReference>
<feature type="transmembrane region" description="Helical" evidence="10">
    <location>
        <begin position="794"/>
        <end position="813"/>
    </location>
</feature>
<dbReference type="PRINTS" id="PR01695">
    <property type="entry name" value="IGHEPTARCPTR"/>
</dbReference>
<dbReference type="InterPro" id="IPR008078">
    <property type="entry name" value="GPCR_2_Ig-hepta-like_rcpt"/>
</dbReference>
<evidence type="ECO:0000313" key="16">
    <source>
        <dbReference type="Proteomes" id="UP001610411"/>
    </source>
</evidence>
<evidence type="ECO:0000256" key="11">
    <source>
        <dbReference type="SAM" id="SignalP"/>
    </source>
</evidence>
<feature type="chain" id="PRO_5044858579" evidence="11">
    <location>
        <begin position="20"/>
        <end position="911"/>
    </location>
</feature>
<comment type="similarity">
    <text evidence="2">Belongs to the G-protein coupled receptor 2 family. Adhesion G-protein coupled receptor (ADGR) subfamily.</text>
</comment>
<evidence type="ECO:0000256" key="2">
    <source>
        <dbReference type="ARBA" id="ARBA00007343"/>
    </source>
</evidence>
<evidence type="ECO:0000256" key="8">
    <source>
        <dbReference type="ARBA" id="ARBA00023157"/>
    </source>
</evidence>
<proteinExistence type="inferred from homology"/>
<feature type="transmembrane region" description="Helical" evidence="10">
    <location>
        <begin position="697"/>
        <end position="722"/>
    </location>
</feature>
<evidence type="ECO:0000256" key="1">
    <source>
        <dbReference type="ARBA" id="ARBA00004651"/>
    </source>
</evidence>
<sequence>MRVGALCLISFFTVTGCHHAFLGRNDGIKTKRQLIVNRTRHLAPVQEYELLLQVTYRDSEEKRDLKSFLKLLKPPSSLWLHGPTKIIRAKATTYCSSLHGVPRCACEDGYTWFPPSCLDPQNCYFHTAGSLPSCECHLSNLSQSVNFCERTKVWGTFKINERFTNDLLNFSSAMYYKYTTGIEMQLKKAYKRIQGFDSVQVIQFRDGSIIAGYEVVGSSSTSELLSAIEQVAEKAKAALCKLFLLEDSSFRVFRKALCNSIVFGVGSKDDEYTLPCSSGYTGNITARCQFSGWQVIRETCVLLQLEELEKNFSVIASNATEAAVSSLVRNLSVIVQQSPSTTAGNLASVVSILGNISSLSLASHFNVSNSTMEDVIIIADHILNSASVTNWTVLLQAGKHISSQLLETLENISILVPPTALPLNFSRKFINWKGIPVTQSQLQKGYKYQIEMFPPNTSIPIGGHVSIGSDQFLRSFPETIVSMGSLTLGNILSINRNENAQVNGPVISTIIKNYFINEVFLIFSKIESNLSQPQCVFWDFSRLRWSNAGCHLVSETPDTVMCRCTHLTSFSMLMSPFVPPAIVPIVKWITYVGLGISIGSLILCLVIEVLFWKQIKKSQTSHTRHICMVNIALSLLIADVWFIVAATVDTTVDPSGVCTAAVFFTHFFYLSLFFWMLMLGILLAYRITLVFHHTALPLMMTVGFCLGYGCPLIIAVITVAVAQPSNSYKRKGVCWLNWSDRSKPLLAFVVPALTIVAVNVVVVLLVLRKLWRPAVGERLSQDDKATAVRMGKSLLILTPLLGLTWGFGIGTMVDSHNLAWHVIFSLLNAFQGFFILCFGILLDSKLRQLLFNKLSPLSSWKQTAKQNSSDLSANPKFSKPFNPLKNKGNYALSHTGNSSNDVMLTQFVSAE</sequence>
<feature type="transmembrane region" description="Helical" evidence="10">
    <location>
        <begin position="624"/>
        <end position="648"/>
    </location>
</feature>
<keyword evidence="3" id="KW-1003">Cell membrane</keyword>
<dbReference type="PROSITE" id="PS51257">
    <property type="entry name" value="PROKAR_LIPOPROTEIN"/>
    <property type="match status" value="1"/>
</dbReference>
<feature type="domain" description="GAIN-B" evidence="13">
    <location>
        <begin position="438"/>
        <end position="580"/>
    </location>
</feature>
<evidence type="ECO:0000256" key="10">
    <source>
        <dbReference type="SAM" id="Phobius"/>
    </source>
</evidence>
<evidence type="ECO:0000259" key="13">
    <source>
        <dbReference type="PROSITE" id="PS50221"/>
    </source>
</evidence>
<dbReference type="FunFam" id="1.20.1070.10:FF:000058">
    <property type="entry name" value="Adhesion G protein-coupled receptor F5"/>
    <property type="match status" value="1"/>
</dbReference>
<dbReference type="Gene3D" id="1.25.40.610">
    <property type="match status" value="1"/>
</dbReference>
<keyword evidence="6 10" id="KW-1133">Transmembrane helix</keyword>
<dbReference type="InterPro" id="IPR017981">
    <property type="entry name" value="GPCR_2-like_7TM"/>
</dbReference>